<dbReference type="Proteomes" id="UP000000233">
    <property type="component" value="Chromosome"/>
</dbReference>
<feature type="binding site" evidence="11">
    <location>
        <position position="165"/>
    </location>
    <ligand>
        <name>ATP</name>
        <dbReference type="ChEBI" id="CHEBI:30616"/>
    </ligand>
</feature>
<evidence type="ECO:0000256" key="7">
    <source>
        <dbReference type="ARBA" id="ARBA00022800"/>
    </source>
</evidence>
<evidence type="ECO:0000259" key="13">
    <source>
        <dbReference type="Pfam" id="PF01743"/>
    </source>
</evidence>
<sequence>MGVRRAPAIDAGRQAGQHPSHAPARQQRGGDRQPLPRHELRLTDVAGNARGPFLSTNLWPYGRYPLSSAPTEVVMQIYKVGGAVRDRLLGRAVSEVDWVVVGATPEVMQALGFRPVGADFPVFLHPQSGEEYALARTERKSGRGYGGFTFHASPEVTLEEDLQRRDLTINAIAEDEQGQLIDPYGGLRDLQARLLRHVSPAFAEDPLRVLRVARFAARYTELGFRIADETLELMRQLARSGELSALTAERSWKEISRALMEPRPDVFIQVLQACHALPELFPELAASFEEQSAHGEALLGALRRCAKHAQPLPVRWACLLLGSAGPAASQEARLQAIAALNQCCKAPRDCQELAMLFGRYHQDALDARTLPAEALLDMLQHFDIYRRPERFEHFIAACEMTAPADGAAQPLPQVDYLRAAAKTAREVAIKPLLEQGHQGAELGKALAAARLEALRRHCQQNANNG</sequence>
<dbReference type="EC" id="2.7.7.72" evidence="11"/>
<dbReference type="GO" id="GO:0005524">
    <property type="term" value="F:ATP binding"/>
    <property type="evidence" value="ECO:0007669"/>
    <property type="project" value="UniProtKB-UniRule"/>
</dbReference>
<keyword evidence="9 11" id="KW-0460">Magnesium</keyword>
<keyword evidence="2 11" id="KW-0808">Transferase</keyword>
<evidence type="ECO:0000256" key="8">
    <source>
        <dbReference type="ARBA" id="ARBA00022840"/>
    </source>
</evidence>
<feature type="binding site" evidence="11">
    <location>
        <position position="85"/>
    </location>
    <ligand>
        <name>ATP</name>
        <dbReference type="ChEBI" id="CHEBI:30616"/>
    </ligand>
</feature>
<dbReference type="EMBL" id="CP000304">
    <property type="protein sequence ID" value="ABP78424.1"/>
    <property type="molecule type" value="Genomic_DNA"/>
</dbReference>
<comment type="catalytic activity">
    <reaction evidence="11">
        <text>a tRNA with a 3' CCA end + 2 CTP + ATP = a tRNA with a 3' CCACCA end + 3 diphosphate</text>
        <dbReference type="Rhea" id="RHEA:76235"/>
        <dbReference type="Rhea" id="RHEA-COMP:10468"/>
        <dbReference type="Rhea" id="RHEA-COMP:18655"/>
        <dbReference type="ChEBI" id="CHEBI:30616"/>
        <dbReference type="ChEBI" id="CHEBI:33019"/>
        <dbReference type="ChEBI" id="CHEBI:37563"/>
        <dbReference type="ChEBI" id="CHEBI:83071"/>
        <dbReference type="ChEBI" id="CHEBI:195187"/>
    </reaction>
</comment>
<dbReference type="KEGG" id="psa:PST_0719"/>
<feature type="binding site" evidence="11">
    <location>
        <position position="85"/>
    </location>
    <ligand>
        <name>CTP</name>
        <dbReference type="ChEBI" id="CHEBI:37563"/>
    </ligand>
</feature>
<dbReference type="PANTHER" id="PTHR47545">
    <property type="entry name" value="MULTIFUNCTIONAL CCA PROTEIN"/>
    <property type="match status" value="1"/>
</dbReference>
<keyword evidence="8 11" id="KW-0067">ATP-binding</keyword>
<keyword evidence="10 11" id="KW-0694">RNA-binding</keyword>
<proteinExistence type="inferred from homology"/>
<organism evidence="15 16">
    <name type="scientific">Stutzerimonas stutzeri (strain A1501)</name>
    <name type="common">Pseudomonas stutzeri</name>
    <dbReference type="NCBI Taxonomy" id="379731"/>
    <lineage>
        <taxon>Bacteria</taxon>
        <taxon>Pseudomonadati</taxon>
        <taxon>Pseudomonadota</taxon>
        <taxon>Gammaproteobacteria</taxon>
        <taxon>Pseudomonadales</taxon>
        <taxon>Pseudomonadaceae</taxon>
        <taxon>Stutzerimonas</taxon>
    </lineage>
</organism>
<feature type="binding site" evidence="11">
    <location>
        <position position="82"/>
    </location>
    <ligand>
        <name>ATP</name>
        <dbReference type="ChEBI" id="CHEBI:30616"/>
    </ligand>
</feature>
<dbReference type="AlphaFoldDB" id="A4VHH3"/>
<keyword evidence="6 11" id="KW-0547">Nucleotide-binding</keyword>
<evidence type="ECO:0000256" key="9">
    <source>
        <dbReference type="ARBA" id="ARBA00022842"/>
    </source>
</evidence>
<reference evidence="15 16" key="1">
    <citation type="journal article" date="2008" name="Proc. Natl. Acad. Sci. U.S.A.">
        <title>Nitrogen fixation island and rhizosphere competence traits in the genome of root-associated Pseudomonas stutzeri A1501.</title>
        <authorList>
            <person name="Yan Y."/>
            <person name="Yang J."/>
            <person name="Dou Y."/>
            <person name="Chen M."/>
            <person name="Ping S."/>
            <person name="Peng J."/>
            <person name="Lu W."/>
            <person name="Zhang W."/>
            <person name="Yao Z."/>
            <person name="Li H."/>
            <person name="Liu W."/>
            <person name="He S."/>
            <person name="Geng L."/>
            <person name="Zhang X."/>
            <person name="Yang F."/>
            <person name="Yu H."/>
            <person name="Zhan Y."/>
            <person name="Li D."/>
            <person name="Lin Z."/>
            <person name="Wang Y."/>
            <person name="Elmerich C."/>
            <person name="Lin M."/>
            <person name="Jin Q."/>
        </authorList>
    </citation>
    <scope>NUCLEOTIDE SEQUENCE [LARGE SCALE GENOMIC DNA]</scope>
    <source>
        <strain evidence="15 16">A1501</strain>
    </source>
</reference>
<keyword evidence="4 11" id="KW-0548">Nucleotidyltransferase</keyword>
<feature type="domain" description="tRNA nucleotidyltransferase/poly(A) polymerase RNA and SrmB- binding" evidence="14">
    <location>
        <begin position="223"/>
        <end position="286"/>
    </location>
</feature>
<comment type="similarity">
    <text evidence="11">Belongs to the tRNA nucleotidyltransferase/poly(A) polymerase family. Bacterial CCA-adding enzyme type 2 subfamily.</text>
</comment>
<feature type="binding site" evidence="11">
    <location>
        <position position="165"/>
    </location>
    <ligand>
        <name>CTP</name>
        <dbReference type="ChEBI" id="CHEBI:37563"/>
    </ligand>
</feature>
<keyword evidence="7 11" id="KW-0692">RNA repair</keyword>
<dbReference type="HOGENOM" id="CLU_015961_1_1_6"/>
<evidence type="ECO:0000256" key="3">
    <source>
        <dbReference type="ARBA" id="ARBA00022694"/>
    </source>
</evidence>
<dbReference type="GO" id="GO:0000049">
    <property type="term" value="F:tRNA binding"/>
    <property type="evidence" value="ECO:0007669"/>
    <property type="project" value="UniProtKB-UniRule"/>
</dbReference>
<dbReference type="Pfam" id="PF12627">
    <property type="entry name" value="PolyA_pol_RNAbd"/>
    <property type="match status" value="1"/>
</dbReference>
<evidence type="ECO:0000256" key="12">
    <source>
        <dbReference type="SAM" id="MobiDB-lite"/>
    </source>
</evidence>
<dbReference type="eggNOG" id="COG0617">
    <property type="taxonomic scope" value="Bacteria"/>
</dbReference>
<feature type="binding site" evidence="11">
    <location>
        <position position="214"/>
    </location>
    <ligand>
        <name>CTP</name>
        <dbReference type="ChEBI" id="CHEBI:37563"/>
    </ligand>
</feature>
<comment type="miscellaneous">
    <text evidence="11">A single active site specifically recognizes both ATP and CTP and is responsible for their addition.</text>
</comment>
<evidence type="ECO:0000256" key="5">
    <source>
        <dbReference type="ARBA" id="ARBA00022723"/>
    </source>
</evidence>
<comment type="function">
    <text evidence="11">Catalyzes the addition and repair of the essential 3'-terminal CCA sequence in tRNAs without using a nucleic acid template. Adds these three nucleotides in the order of C, C, and A to the tRNA nucleotide-73, using CTP and ATP as substrates and producing inorganic pyrophosphate. tRNA 3'-terminal CCA addition is required both for tRNA processing and repair. Also involved in tRNA surveillance by mediating tandem CCA addition to generate a CCACCA at the 3' terminus of unstable tRNAs. While stable tRNAs receive only 3'-terminal CCA, unstable tRNAs are marked with CCACCA and rapidly degraded.</text>
</comment>
<dbReference type="SUPFAM" id="SSF81891">
    <property type="entry name" value="Poly A polymerase C-terminal region-like"/>
    <property type="match status" value="1"/>
</dbReference>
<feature type="binding site" evidence="11">
    <location>
        <position position="97"/>
    </location>
    <ligand>
        <name>Mg(2+)</name>
        <dbReference type="ChEBI" id="CHEBI:18420"/>
    </ligand>
</feature>
<feature type="binding site" evidence="11">
    <location>
        <position position="82"/>
    </location>
    <ligand>
        <name>CTP</name>
        <dbReference type="ChEBI" id="CHEBI:37563"/>
    </ligand>
</feature>
<dbReference type="InterPro" id="IPR043519">
    <property type="entry name" value="NT_sf"/>
</dbReference>
<evidence type="ECO:0000313" key="16">
    <source>
        <dbReference type="Proteomes" id="UP000000233"/>
    </source>
</evidence>
<dbReference type="InterPro" id="IPR012006">
    <property type="entry name" value="CCA_bact"/>
</dbReference>
<evidence type="ECO:0000256" key="10">
    <source>
        <dbReference type="ARBA" id="ARBA00022884"/>
    </source>
</evidence>
<feature type="binding site" evidence="11">
    <location>
        <position position="95"/>
    </location>
    <ligand>
        <name>Mg(2+)</name>
        <dbReference type="ChEBI" id="CHEBI:18420"/>
    </ligand>
</feature>
<feature type="compositionally biased region" description="Basic and acidic residues" evidence="12">
    <location>
        <begin position="28"/>
        <end position="37"/>
    </location>
</feature>
<gene>
    <name evidence="11 15" type="primary">cca</name>
    <name evidence="15" type="ordered locus">PST_0719</name>
</gene>
<dbReference type="PANTHER" id="PTHR47545:SF1">
    <property type="entry name" value="MULTIFUNCTIONAL CCA PROTEIN"/>
    <property type="match status" value="1"/>
</dbReference>
<evidence type="ECO:0000256" key="11">
    <source>
        <dbReference type="HAMAP-Rule" id="MF_01262"/>
    </source>
</evidence>
<dbReference type="GO" id="GO:0160016">
    <property type="term" value="F:CCACCA tRNA nucleotidyltransferase activity"/>
    <property type="evidence" value="ECO:0007669"/>
    <property type="project" value="RHEA"/>
</dbReference>
<dbReference type="InterPro" id="IPR002646">
    <property type="entry name" value="PolA_pol_head_dom"/>
</dbReference>
<accession>A4VHH3</accession>
<evidence type="ECO:0000259" key="14">
    <source>
        <dbReference type="Pfam" id="PF12627"/>
    </source>
</evidence>
<dbReference type="GO" id="GO:0042245">
    <property type="term" value="P:RNA repair"/>
    <property type="evidence" value="ECO:0007669"/>
    <property type="project" value="UniProtKB-KW"/>
</dbReference>
<evidence type="ECO:0000256" key="2">
    <source>
        <dbReference type="ARBA" id="ARBA00022679"/>
    </source>
</evidence>
<evidence type="ECO:0000256" key="4">
    <source>
        <dbReference type="ARBA" id="ARBA00022695"/>
    </source>
</evidence>
<dbReference type="NCBIfam" id="NF008137">
    <property type="entry name" value="PRK10885.1"/>
    <property type="match status" value="1"/>
</dbReference>
<evidence type="ECO:0000313" key="15">
    <source>
        <dbReference type="EMBL" id="ABP78424.1"/>
    </source>
</evidence>
<dbReference type="Gene3D" id="1.10.3090.10">
    <property type="entry name" value="cca-adding enzyme, domain 2"/>
    <property type="match status" value="1"/>
</dbReference>
<dbReference type="HAMAP" id="MF_01262">
    <property type="entry name" value="CCA_bact_type2"/>
    <property type="match status" value="1"/>
</dbReference>
<keyword evidence="16" id="KW-1185">Reference proteome</keyword>
<evidence type="ECO:0000256" key="6">
    <source>
        <dbReference type="ARBA" id="ARBA00022741"/>
    </source>
</evidence>
<comment type="cofactor">
    <cofactor evidence="1 11">
        <name>Mg(2+)</name>
        <dbReference type="ChEBI" id="CHEBI:18420"/>
    </cofactor>
</comment>
<dbReference type="GO" id="GO:0000287">
    <property type="term" value="F:magnesium ion binding"/>
    <property type="evidence" value="ECO:0007669"/>
    <property type="project" value="UniProtKB-UniRule"/>
</dbReference>
<dbReference type="CDD" id="cd05398">
    <property type="entry name" value="NT_ClassII-CCAase"/>
    <property type="match status" value="1"/>
</dbReference>
<name>A4VHH3_STUS1</name>
<feature type="binding site" evidence="11">
    <location>
        <position position="211"/>
    </location>
    <ligand>
        <name>ATP</name>
        <dbReference type="ChEBI" id="CHEBI:30616"/>
    </ligand>
</feature>
<feature type="region of interest" description="Disordered" evidence="12">
    <location>
        <begin position="1"/>
        <end position="37"/>
    </location>
</feature>
<feature type="binding site" evidence="11">
    <location>
        <position position="211"/>
    </location>
    <ligand>
        <name>CTP</name>
        <dbReference type="ChEBI" id="CHEBI:37563"/>
    </ligand>
</feature>
<dbReference type="GO" id="GO:0004810">
    <property type="term" value="F:CCA tRNA nucleotidyltransferase activity"/>
    <property type="evidence" value="ECO:0007669"/>
    <property type="project" value="UniProtKB-UniRule"/>
</dbReference>
<dbReference type="Gene3D" id="3.30.460.10">
    <property type="entry name" value="Beta Polymerase, domain 2"/>
    <property type="match status" value="1"/>
</dbReference>
<dbReference type="GO" id="GO:0001680">
    <property type="term" value="P:tRNA 3'-terminal CCA addition"/>
    <property type="evidence" value="ECO:0007669"/>
    <property type="project" value="UniProtKB-UniRule"/>
</dbReference>
<feature type="binding site" evidence="11">
    <location>
        <position position="214"/>
    </location>
    <ligand>
        <name>ATP</name>
        <dbReference type="ChEBI" id="CHEBI:30616"/>
    </ligand>
</feature>
<dbReference type="Pfam" id="PF01743">
    <property type="entry name" value="PolyA_pol"/>
    <property type="match status" value="1"/>
</dbReference>
<dbReference type="InterPro" id="IPR050124">
    <property type="entry name" value="tRNA_CCA-adding_enzyme"/>
</dbReference>
<keyword evidence="3 11" id="KW-0819">tRNA processing</keyword>
<dbReference type="SUPFAM" id="SSF81301">
    <property type="entry name" value="Nucleotidyltransferase"/>
    <property type="match status" value="1"/>
</dbReference>
<keyword evidence="5 11" id="KW-0479">Metal-binding</keyword>
<evidence type="ECO:0000256" key="1">
    <source>
        <dbReference type="ARBA" id="ARBA00001946"/>
    </source>
</evidence>
<comment type="catalytic activity">
    <reaction evidence="11">
        <text>a tRNA precursor + 2 CTP + ATP = a tRNA with a 3' CCA end + 3 diphosphate</text>
        <dbReference type="Rhea" id="RHEA:14433"/>
        <dbReference type="Rhea" id="RHEA-COMP:10465"/>
        <dbReference type="Rhea" id="RHEA-COMP:10468"/>
        <dbReference type="ChEBI" id="CHEBI:30616"/>
        <dbReference type="ChEBI" id="CHEBI:33019"/>
        <dbReference type="ChEBI" id="CHEBI:37563"/>
        <dbReference type="ChEBI" id="CHEBI:74896"/>
        <dbReference type="ChEBI" id="CHEBI:83071"/>
        <dbReference type="EC" id="2.7.7.72"/>
    </reaction>
</comment>
<protein>
    <recommendedName>
        <fullName evidence="11">CCA-adding enzyme</fullName>
        <ecNumber evidence="11">2.7.7.72</ecNumber>
    </recommendedName>
    <alternativeName>
        <fullName evidence="11">CCA tRNA nucleotidyltransferase</fullName>
    </alternativeName>
    <alternativeName>
        <fullName evidence="11">tRNA CCA-pyrophosphorylase</fullName>
    </alternativeName>
    <alternativeName>
        <fullName evidence="11">tRNA adenylyl-/cytidylyl- transferase</fullName>
    </alternativeName>
    <alternativeName>
        <fullName evidence="11">tRNA nucleotidyltransferase</fullName>
    </alternativeName>
    <alternativeName>
        <fullName evidence="11">tRNA-NT</fullName>
    </alternativeName>
</protein>
<dbReference type="InterPro" id="IPR032828">
    <property type="entry name" value="PolyA_RNA-bd"/>
</dbReference>
<feature type="domain" description="Poly A polymerase head" evidence="13">
    <location>
        <begin position="78"/>
        <end position="196"/>
    </location>
</feature>